<evidence type="ECO:0000256" key="3">
    <source>
        <dbReference type="SAM" id="SignalP"/>
    </source>
</evidence>
<evidence type="ECO:0000313" key="5">
    <source>
        <dbReference type="Proteomes" id="UP001530377"/>
    </source>
</evidence>
<feature type="signal peptide" evidence="3">
    <location>
        <begin position="1"/>
        <end position="21"/>
    </location>
</feature>
<evidence type="ECO:0000256" key="1">
    <source>
        <dbReference type="SAM" id="MobiDB-lite"/>
    </source>
</evidence>
<protein>
    <submittedName>
        <fullName evidence="4">Uncharacterized protein</fullName>
    </submittedName>
</protein>
<sequence length="268" mass="28751">MTRLIWLISLIVASSRVRVESILHPADPSSMMSSSTSDSSSFSSSTNLIRTTTKTTTKTTSVEVVGGDWTSSPPMHDTPPSSQTTTTTTTTTTTSDVLAVVVGDSSGGEEDGDEEEDGNDHHATTGPAAAAISPVTRSPTTHTLVPGPTPVPTVPPTWSPSRKYVPPPGDDDDDEASRMEREIPKIGKVLMWVFATFGIIWLLCYFGDAITFFVRNAYSNARRRGCGGCIRSVFPRLAVWRSSSGRGGRETLDQIIFESEDNAAPLLP</sequence>
<dbReference type="Proteomes" id="UP001530377">
    <property type="component" value="Unassembled WGS sequence"/>
</dbReference>
<feature type="compositionally biased region" description="Low complexity" evidence="1">
    <location>
        <begin position="29"/>
        <end position="60"/>
    </location>
</feature>
<accession>A0ABD3SDW4</accession>
<evidence type="ECO:0000256" key="2">
    <source>
        <dbReference type="SAM" id="Phobius"/>
    </source>
</evidence>
<keyword evidence="2" id="KW-0472">Membrane</keyword>
<dbReference type="EMBL" id="JALLPB020000063">
    <property type="protein sequence ID" value="KAL3822517.1"/>
    <property type="molecule type" value="Genomic_DNA"/>
</dbReference>
<keyword evidence="3" id="KW-0732">Signal</keyword>
<name>A0ABD3SDW4_9STRA</name>
<keyword evidence="2" id="KW-1133">Transmembrane helix</keyword>
<feature type="compositionally biased region" description="Pro residues" evidence="1">
    <location>
        <begin position="147"/>
        <end position="158"/>
    </location>
</feature>
<evidence type="ECO:0000313" key="4">
    <source>
        <dbReference type="EMBL" id="KAL3822517.1"/>
    </source>
</evidence>
<feature type="transmembrane region" description="Helical" evidence="2">
    <location>
        <begin position="189"/>
        <end position="214"/>
    </location>
</feature>
<proteinExistence type="predicted"/>
<feature type="chain" id="PRO_5044783084" evidence="3">
    <location>
        <begin position="22"/>
        <end position="268"/>
    </location>
</feature>
<comment type="caution">
    <text evidence="4">The sequence shown here is derived from an EMBL/GenBank/DDBJ whole genome shotgun (WGS) entry which is preliminary data.</text>
</comment>
<organism evidence="4 5">
    <name type="scientific">Cyclostephanos tholiformis</name>
    <dbReference type="NCBI Taxonomy" id="382380"/>
    <lineage>
        <taxon>Eukaryota</taxon>
        <taxon>Sar</taxon>
        <taxon>Stramenopiles</taxon>
        <taxon>Ochrophyta</taxon>
        <taxon>Bacillariophyta</taxon>
        <taxon>Coscinodiscophyceae</taxon>
        <taxon>Thalassiosirophycidae</taxon>
        <taxon>Stephanodiscales</taxon>
        <taxon>Stephanodiscaceae</taxon>
        <taxon>Cyclostephanos</taxon>
    </lineage>
</organism>
<feature type="region of interest" description="Disordered" evidence="1">
    <location>
        <begin position="26"/>
        <end position="176"/>
    </location>
</feature>
<feature type="compositionally biased region" description="Low complexity" evidence="1">
    <location>
        <begin position="84"/>
        <end position="94"/>
    </location>
</feature>
<feature type="compositionally biased region" description="Polar residues" evidence="1">
    <location>
        <begin position="69"/>
        <end position="83"/>
    </location>
</feature>
<dbReference type="AlphaFoldDB" id="A0ABD3SDW4"/>
<keyword evidence="5" id="KW-1185">Reference proteome</keyword>
<feature type="compositionally biased region" description="Acidic residues" evidence="1">
    <location>
        <begin position="107"/>
        <end position="118"/>
    </location>
</feature>
<gene>
    <name evidence="4" type="ORF">ACHAXA_001982</name>
</gene>
<keyword evidence="2" id="KW-0812">Transmembrane</keyword>
<reference evidence="4 5" key="1">
    <citation type="submission" date="2024-10" db="EMBL/GenBank/DDBJ databases">
        <title>Updated reference genomes for cyclostephanoid diatoms.</title>
        <authorList>
            <person name="Roberts W.R."/>
            <person name="Alverson A.J."/>
        </authorList>
    </citation>
    <scope>NUCLEOTIDE SEQUENCE [LARGE SCALE GENOMIC DNA]</scope>
    <source>
        <strain evidence="4 5">AJA228-03</strain>
    </source>
</reference>